<dbReference type="InterPro" id="IPR014710">
    <property type="entry name" value="RmlC-like_jellyroll"/>
</dbReference>
<dbReference type="SUPFAM" id="SSF51182">
    <property type="entry name" value="RmlC-like cupins"/>
    <property type="match status" value="1"/>
</dbReference>
<dbReference type="Proteomes" id="UP001148312">
    <property type="component" value="Unassembled WGS sequence"/>
</dbReference>
<dbReference type="PANTHER" id="PTHR40434">
    <property type="entry name" value="CUPIN_2 DOMAIN-CONTAINING PROTEIN"/>
    <property type="match status" value="1"/>
</dbReference>
<name>A0A9X0BJG8_9EURO</name>
<protein>
    <submittedName>
        <fullName evidence="1">Uncharacterized protein</fullName>
    </submittedName>
</protein>
<dbReference type="PANTHER" id="PTHR40434:SF1">
    <property type="entry name" value="CUPIN TYPE-1 DOMAIN-CONTAINING PROTEIN"/>
    <property type="match status" value="1"/>
</dbReference>
<proteinExistence type="predicted"/>
<dbReference type="EMBL" id="JAPWDQ010000015">
    <property type="protein sequence ID" value="KAJ5469581.1"/>
    <property type="molecule type" value="Genomic_DNA"/>
</dbReference>
<dbReference type="GeneID" id="81629044"/>
<keyword evidence="2" id="KW-1185">Reference proteome</keyword>
<sequence length="101" mass="11408">MPATYPIGTRAETERLVKDWGFHHVFTWTDGSKGYYAPHSHRGLTTHLIRQGTFTITYPDENFNGEVKKETFGPGARIDVPAGKLHEVWIGEEGCEYVIGE</sequence>
<organism evidence="1 2">
    <name type="scientific">Penicillium diatomitis</name>
    <dbReference type="NCBI Taxonomy" id="2819901"/>
    <lineage>
        <taxon>Eukaryota</taxon>
        <taxon>Fungi</taxon>
        <taxon>Dikarya</taxon>
        <taxon>Ascomycota</taxon>
        <taxon>Pezizomycotina</taxon>
        <taxon>Eurotiomycetes</taxon>
        <taxon>Eurotiomycetidae</taxon>
        <taxon>Eurotiales</taxon>
        <taxon>Aspergillaceae</taxon>
        <taxon>Penicillium</taxon>
    </lineage>
</organism>
<evidence type="ECO:0000313" key="2">
    <source>
        <dbReference type="Proteomes" id="UP001148312"/>
    </source>
</evidence>
<gene>
    <name evidence="1" type="ORF">N7539_009199</name>
</gene>
<accession>A0A9X0BJG8</accession>
<reference evidence="1" key="2">
    <citation type="journal article" date="2023" name="IMA Fungus">
        <title>Comparative genomic study of the Penicillium genus elucidates a diverse pangenome and 15 lateral gene transfer events.</title>
        <authorList>
            <person name="Petersen C."/>
            <person name="Sorensen T."/>
            <person name="Nielsen M.R."/>
            <person name="Sondergaard T.E."/>
            <person name="Sorensen J.L."/>
            <person name="Fitzpatrick D.A."/>
            <person name="Frisvad J.C."/>
            <person name="Nielsen K.L."/>
        </authorList>
    </citation>
    <scope>NUCLEOTIDE SEQUENCE</scope>
    <source>
        <strain evidence="1">IBT 30728</strain>
    </source>
</reference>
<dbReference type="Gene3D" id="2.60.120.10">
    <property type="entry name" value="Jelly Rolls"/>
    <property type="match status" value="1"/>
</dbReference>
<dbReference type="InterPro" id="IPR011051">
    <property type="entry name" value="RmlC_Cupin_sf"/>
</dbReference>
<dbReference type="AlphaFoldDB" id="A0A9X0BJG8"/>
<dbReference type="RefSeq" id="XP_056786171.1">
    <property type="nucleotide sequence ID" value="XM_056938794.1"/>
</dbReference>
<evidence type="ECO:0000313" key="1">
    <source>
        <dbReference type="EMBL" id="KAJ5469581.1"/>
    </source>
</evidence>
<reference evidence="1" key="1">
    <citation type="submission" date="2022-12" db="EMBL/GenBank/DDBJ databases">
        <authorList>
            <person name="Petersen C."/>
        </authorList>
    </citation>
    <scope>NUCLEOTIDE SEQUENCE</scope>
    <source>
        <strain evidence="1">IBT 30728</strain>
    </source>
</reference>
<comment type="caution">
    <text evidence="1">The sequence shown here is derived from an EMBL/GenBank/DDBJ whole genome shotgun (WGS) entry which is preliminary data.</text>
</comment>